<accession>A0A2U8WK64</accession>
<dbReference type="KEGG" id="mtea:DK419_09645"/>
<organism evidence="1 2">
    <name type="scientific">Methylobacterium terrae</name>
    <dbReference type="NCBI Taxonomy" id="2202827"/>
    <lineage>
        <taxon>Bacteria</taxon>
        <taxon>Pseudomonadati</taxon>
        <taxon>Pseudomonadota</taxon>
        <taxon>Alphaproteobacteria</taxon>
        <taxon>Hyphomicrobiales</taxon>
        <taxon>Methylobacteriaceae</taxon>
        <taxon>Methylobacterium</taxon>
    </lineage>
</organism>
<name>A0A2U8WK64_9HYPH</name>
<evidence type="ECO:0000313" key="2">
    <source>
        <dbReference type="Proteomes" id="UP000245444"/>
    </source>
</evidence>
<keyword evidence="2" id="KW-1185">Reference proteome</keyword>
<protein>
    <submittedName>
        <fullName evidence="1">Uncharacterized protein</fullName>
    </submittedName>
</protein>
<reference evidence="1 2" key="1">
    <citation type="submission" date="2018-05" db="EMBL/GenBank/DDBJ databases">
        <title>Complete Genome Sequence of Methylobacterium sp. 17Sr1-28.</title>
        <authorList>
            <person name="Srinivasan S."/>
        </authorList>
    </citation>
    <scope>NUCLEOTIDE SEQUENCE [LARGE SCALE GENOMIC DNA]</scope>
    <source>
        <strain evidence="1 2">17Sr1-28</strain>
    </source>
</reference>
<sequence length="320" mass="34247">MAAGLAILPGLAAELPAVDRALAEALAGGRREAPLAGILRRAYAEATSPERRDALAQREAVTAALDEVAKGGAEGGGIGLAEANLLVGVFRSLDAIRQAEAGKGIENGISALSAAVWRRYVAPLVARSTDRLLQPVAPRLSGDLVAQWIDGGKAVRTFDLWADSRARSLSWSRAEFSTPLPRADALLERGVVPTPRPPRPRLALYVDLAALRESDRSAVRRAADASGDGPLRFVLDDSQARLAECLAEQAPRREEAEEARREAEEAAAARCRARTRPEADPVLLFDPRRRLQVHRYDPADPALPVARILAQAAGVAQVWP</sequence>
<dbReference type="Proteomes" id="UP000245444">
    <property type="component" value="Chromosome"/>
</dbReference>
<dbReference type="AlphaFoldDB" id="A0A2U8WK64"/>
<dbReference type="OrthoDB" id="9967684at2"/>
<proteinExistence type="predicted"/>
<dbReference type="EMBL" id="CP029553">
    <property type="protein sequence ID" value="AWN46547.1"/>
    <property type="molecule type" value="Genomic_DNA"/>
</dbReference>
<evidence type="ECO:0000313" key="1">
    <source>
        <dbReference type="EMBL" id="AWN46547.1"/>
    </source>
</evidence>
<gene>
    <name evidence="1" type="ORF">DK419_09645</name>
</gene>